<comment type="caution">
    <text evidence="1">The sequence shown here is derived from an EMBL/GenBank/DDBJ whole genome shotgun (WGS) entry which is preliminary data.</text>
</comment>
<gene>
    <name evidence="1" type="ORF">Cgig2_002722</name>
</gene>
<dbReference type="AlphaFoldDB" id="A0A9Q1Q727"/>
<keyword evidence="2" id="KW-1185">Reference proteome</keyword>
<reference evidence="1" key="1">
    <citation type="submission" date="2022-04" db="EMBL/GenBank/DDBJ databases">
        <title>Carnegiea gigantea Genome sequencing and assembly v2.</title>
        <authorList>
            <person name="Copetti D."/>
            <person name="Sanderson M.J."/>
            <person name="Burquez A."/>
            <person name="Wojciechowski M.F."/>
        </authorList>
    </citation>
    <scope>NUCLEOTIDE SEQUENCE</scope>
    <source>
        <strain evidence="1">SGP5-SGP5p</strain>
        <tissue evidence="1">Aerial part</tissue>
    </source>
</reference>
<name>A0A9Q1Q727_9CARY</name>
<dbReference type="Proteomes" id="UP001153076">
    <property type="component" value="Unassembled WGS sequence"/>
</dbReference>
<evidence type="ECO:0000313" key="2">
    <source>
        <dbReference type="Proteomes" id="UP001153076"/>
    </source>
</evidence>
<organism evidence="1 2">
    <name type="scientific">Carnegiea gigantea</name>
    <dbReference type="NCBI Taxonomy" id="171969"/>
    <lineage>
        <taxon>Eukaryota</taxon>
        <taxon>Viridiplantae</taxon>
        <taxon>Streptophyta</taxon>
        <taxon>Embryophyta</taxon>
        <taxon>Tracheophyta</taxon>
        <taxon>Spermatophyta</taxon>
        <taxon>Magnoliopsida</taxon>
        <taxon>eudicotyledons</taxon>
        <taxon>Gunneridae</taxon>
        <taxon>Pentapetalae</taxon>
        <taxon>Caryophyllales</taxon>
        <taxon>Cactineae</taxon>
        <taxon>Cactaceae</taxon>
        <taxon>Cactoideae</taxon>
        <taxon>Echinocereeae</taxon>
        <taxon>Carnegiea</taxon>
    </lineage>
</organism>
<dbReference type="EMBL" id="JAKOGI010000739">
    <property type="protein sequence ID" value="KAJ8430934.1"/>
    <property type="molecule type" value="Genomic_DNA"/>
</dbReference>
<accession>A0A9Q1Q727</accession>
<protein>
    <submittedName>
        <fullName evidence="1">Uncharacterized protein</fullName>
    </submittedName>
</protein>
<proteinExistence type="predicted"/>
<evidence type="ECO:0000313" key="1">
    <source>
        <dbReference type="EMBL" id="KAJ8430934.1"/>
    </source>
</evidence>
<sequence>MPTSISGPAWVKLSVGLGMHACYAYKVLPTLMGGCSGSLIWPHSSDMVVLTTLLQQGGDEKMPMLSWALDSGGSLLLIGETGGSPVVHTGEAHLQLEVRFITILLYLYYIVRSTGAGAFIRYAFSALILTITLQQGEHNVMDASLPITNTASAASTEAETMTTVEATERAPLRYGYPVSSVVSGGDEKRRRLLWRRMQVDPRLHMQLVCTVAPMSTLPSIRCLLQWGTRKAAVRRVTGPPHASIAKDTALSSPLKAGLGEDAIRNDLLQSMFAKGVDLLRAVQKWCKSLRKPTDWIAELTGGGAEHISAFDMKGLVKGLRREDPRDKACADAVVRLCTALAVDGGGFEARHIVVYALLPLTRTPNQHHRQEVGSRAGPHEARHLHRHCYMGGHSPTMLLVDQECYAYTACEP</sequence>